<feature type="compositionally biased region" description="Low complexity" evidence="1">
    <location>
        <begin position="296"/>
        <end position="306"/>
    </location>
</feature>
<evidence type="ECO:0000313" key="2">
    <source>
        <dbReference type="EMBL" id="KAG5500484.1"/>
    </source>
</evidence>
<dbReference type="AlphaFoldDB" id="A0A836HZZ7"/>
<feature type="compositionally biased region" description="Low complexity" evidence="1">
    <location>
        <begin position="510"/>
        <end position="520"/>
    </location>
</feature>
<feature type="compositionally biased region" description="Low complexity" evidence="1">
    <location>
        <begin position="454"/>
        <end position="476"/>
    </location>
</feature>
<gene>
    <name evidence="2" type="ORF">JKF63_03578</name>
</gene>
<dbReference type="OrthoDB" id="267065at2759"/>
<feature type="compositionally biased region" description="Low complexity" evidence="1">
    <location>
        <begin position="483"/>
        <end position="497"/>
    </location>
</feature>
<protein>
    <submittedName>
        <fullName evidence="2">Uncharacterized protein</fullName>
    </submittedName>
</protein>
<sequence length="544" mass="58688">MDVPLRLRLAYANCFGDVYCDRKLVRCDAHPLSHGLLYVGKDSQRENQPWLSSLVASVEAKQPKEVLPHAAPAVDASLCTPSLATALVESRAPSSSPSTGSPREHFFVHSEALERPPRSPDDISATPQLPASESARNEEQLETPHSPIHSLNKTAPSPPVSSLEPRKQGRKGVEAADQANVVAEGQDEAVTRQHAVRLSEELAGAHETLYADVTATLERRLRECVLKTVALDSARQQLICAFQLQPSTSPAPLSPHPHSLPPMPSAVTTLHSGATPQPQGHLTRQDAASGERADAPAEAPVTRAAATDAGAPLPWLSANRTDASLSNEVRKEMALHLYALRRQVQQLRHQLEAHESTHYRHVNALRAAYQKRHTSSSPPLRVEIVKAYEEDPVPYRKGPWREADFAAARRDGPGRGTGAVKGDALGDENYTSDDFTEVTPAASSVVDTEGGQISDESSSSSSVSSTEELLRQQRAAAIRRRNQQAAARSSAANAASSFRKRRSGRSVDHSISSTNTITTTDTDKSSTRTTVTTTSTDNDTDSDS</sequence>
<name>A0A836HZZ7_9TRYP</name>
<feature type="compositionally biased region" description="Pro residues" evidence="1">
    <location>
        <begin position="252"/>
        <end position="264"/>
    </location>
</feature>
<accession>A0A836HZZ7</accession>
<feature type="compositionally biased region" description="Basic and acidic residues" evidence="1">
    <location>
        <begin position="112"/>
        <end position="121"/>
    </location>
</feature>
<feature type="compositionally biased region" description="Basic and acidic residues" evidence="1">
    <location>
        <begin position="164"/>
        <end position="174"/>
    </location>
</feature>
<reference evidence="2 3" key="1">
    <citation type="submission" date="2021-02" db="EMBL/GenBank/DDBJ databases">
        <title>Porcisia hertigi Genome sequencing and assembly.</title>
        <authorList>
            <person name="Almutairi H."/>
            <person name="Gatherer D."/>
        </authorList>
    </citation>
    <scope>NUCLEOTIDE SEQUENCE [LARGE SCALE GENOMIC DNA]</scope>
    <source>
        <strain evidence="2 3">C119</strain>
    </source>
</reference>
<dbReference type="Proteomes" id="UP000674318">
    <property type="component" value="Chromosome 28"/>
</dbReference>
<feature type="compositionally biased region" description="Low complexity" evidence="1">
    <location>
        <begin position="527"/>
        <end position="537"/>
    </location>
</feature>
<dbReference type="GeneID" id="94289656"/>
<keyword evidence="3" id="KW-1185">Reference proteome</keyword>
<feature type="region of interest" description="Disordered" evidence="1">
    <location>
        <begin position="248"/>
        <end position="306"/>
    </location>
</feature>
<evidence type="ECO:0000256" key="1">
    <source>
        <dbReference type="SAM" id="MobiDB-lite"/>
    </source>
</evidence>
<comment type="caution">
    <text evidence="2">The sequence shown here is derived from an EMBL/GenBank/DDBJ whole genome shotgun (WGS) entry which is preliminary data.</text>
</comment>
<dbReference type="EMBL" id="JAFJZO010000028">
    <property type="protein sequence ID" value="KAG5500484.1"/>
    <property type="molecule type" value="Genomic_DNA"/>
</dbReference>
<organism evidence="2 3">
    <name type="scientific">Porcisia hertigi</name>
    <dbReference type="NCBI Taxonomy" id="2761500"/>
    <lineage>
        <taxon>Eukaryota</taxon>
        <taxon>Discoba</taxon>
        <taxon>Euglenozoa</taxon>
        <taxon>Kinetoplastea</taxon>
        <taxon>Metakinetoplastina</taxon>
        <taxon>Trypanosomatida</taxon>
        <taxon>Trypanosomatidae</taxon>
        <taxon>Leishmaniinae</taxon>
        <taxon>Porcisia</taxon>
    </lineage>
</organism>
<evidence type="ECO:0000313" key="3">
    <source>
        <dbReference type="Proteomes" id="UP000674318"/>
    </source>
</evidence>
<feature type="compositionally biased region" description="Polar residues" evidence="1">
    <location>
        <begin position="267"/>
        <end position="282"/>
    </location>
</feature>
<feature type="region of interest" description="Disordered" evidence="1">
    <location>
        <begin position="407"/>
        <end position="544"/>
    </location>
</feature>
<feature type="region of interest" description="Disordered" evidence="1">
    <location>
        <begin position="112"/>
        <end position="174"/>
    </location>
</feature>
<dbReference type="KEGG" id="phet:94289656"/>
<dbReference type="RefSeq" id="XP_067755818.1">
    <property type="nucleotide sequence ID" value="XM_067899579.1"/>
</dbReference>
<proteinExistence type="predicted"/>